<keyword evidence="1" id="KW-0472">Membrane</keyword>
<dbReference type="PANTHER" id="PTHR30094:SF0">
    <property type="entry name" value="BIFUNCTIONAL GLUTATHIONYLSPERMIDINE SYNTHETASE_AMIDASE-RELATED"/>
    <property type="match status" value="1"/>
</dbReference>
<feature type="transmembrane region" description="Helical" evidence="1">
    <location>
        <begin position="7"/>
        <end position="25"/>
    </location>
</feature>
<accession>A0A814YX36</accession>
<dbReference type="SUPFAM" id="SSF54001">
    <property type="entry name" value="Cysteine proteinases"/>
    <property type="match status" value="1"/>
</dbReference>
<keyword evidence="1" id="KW-1133">Transmembrane helix</keyword>
<evidence type="ECO:0000313" key="3">
    <source>
        <dbReference type="EMBL" id="CAF1024729.1"/>
    </source>
</evidence>
<evidence type="ECO:0000256" key="1">
    <source>
        <dbReference type="SAM" id="Phobius"/>
    </source>
</evidence>
<dbReference type="Proteomes" id="UP000663854">
    <property type="component" value="Unassembled WGS sequence"/>
</dbReference>
<dbReference type="GO" id="GO:0016874">
    <property type="term" value="F:ligase activity"/>
    <property type="evidence" value="ECO:0007669"/>
    <property type="project" value="TreeGrafter"/>
</dbReference>
<dbReference type="InterPro" id="IPR007921">
    <property type="entry name" value="CHAP_dom"/>
</dbReference>
<gene>
    <name evidence="4" type="ORF">JXQ802_LOCUS26138</name>
    <name evidence="3" type="ORF">PYM288_LOCUS15812</name>
</gene>
<dbReference type="InterPro" id="IPR038765">
    <property type="entry name" value="Papain-like_cys_pep_sf"/>
</dbReference>
<dbReference type="PANTHER" id="PTHR30094">
    <property type="entry name" value="BIFUNCTIONAL GLUTATHIONYLSPERMIDINE SYNTHETASE/AMIDASE-RELATED"/>
    <property type="match status" value="1"/>
</dbReference>
<comment type="caution">
    <text evidence="4">The sequence shown here is derived from an EMBL/GenBank/DDBJ whole genome shotgun (WGS) entry which is preliminary data.</text>
</comment>
<dbReference type="Gene3D" id="3.90.1720.10">
    <property type="entry name" value="endopeptidase domain like (from Nostoc punctiforme)"/>
    <property type="match status" value="1"/>
</dbReference>
<dbReference type="AlphaFoldDB" id="A0A814YX36"/>
<sequence length="432" mass="50642">MLPDKRIIAIAAAIILAVAWIFYVAGNAAPSWGQQDSDYLPNNGNIVQQVEEIFNTYRTPFCLNEHHWYVQCDCNQNNRDENIHLYTIPYCSNRLTHLELDTYRSIGRLDLIHSSDWEYLENTELSLLANSPLGHQCEVLLIKVSVQENIFDLINTMSNLRALTCSIISLQQLESNYDEVSSNTIKNDLLWLQNHLSSTLSIRLEPLFKLSQSNEYSIKLSYLQLVKERQSSNKNKLVPYNSIVGVASSNVIAYSNGNDTYYSNENHYIYGIYMGLKWQCVEYARRWTFFRKSSIFESVVGANDIWNQIKYIERIIDKEKFPLKKHFNGSPNPPINETYLIYPIQKDMPYGHISVIVDVLKNSIRIAEQNFYFTYWKDNYAREIPFVYKNGLYYIEDEYEIYGWLEIDDSKEQLKPLNKLTIEKIQMKYENM</sequence>
<name>A0A814YX36_9BILA</name>
<keyword evidence="1" id="KW-0812">Transmembrane</keyword>
<organism evidence="4 5">
    <name type="scientific">Rotaria sordida</name>
    <dbReference type="NCBI Taxonomy" id="392033"/>
    <lineage>
        <taxon>Eukaryota</taxon>
        <taxon>Metazoa</taxon>
        <taxon>Spiralia</taxon>
        <taxon>Gnathifera</taxon>
        <taxon>Rotifera</taxon>
        <taxon>Eurotatoria</taxon>
        <taxon>Bdelloidea</taxon>
        <taxon>Philodinida</taxon>
        <taxon>Philodinidae</taxon>
        <taxon>Rotaria</taxon>
    </lineage>
</organism>
<dbReference type="InterPro" id="IPR051705">
    <property type="entry name" value="Gsp_Synthetase/Amidase"/>
</dbReference>
<dbReference type="EMBL" id="CAJNOH010000389">
    <property type="protein sequence ID" value="CAF1024729.1"/>
    <property type="molecule type" value="Genomic_DNA"/>
</dbReference>
<reference evidence="4" key="1">
    <citation type="submission" date="2021-02" db="EMBL/GenBank/DDBJ databases">
        <authorList>
            <person name="Nowell W R."/>
        </authorList>
    </citation>
    <scope>NUCLEOTIDE SEQUENCE</scope>
</reference>
<keyword evidence="5" id="KW-1185">Reference proteome</keyword>
<dbReference type="Proteomes" id="UP000663870">
    <property type="component" value="Unassembled WGS sequence"/>
</dbReference>
<protein>
    <recommendedName>
        <fullName evidence="2">Peptidase C51 domain-containing protein</fullName>
    </recommendedName>
</protein>
<feature type="domain" description="Peptidase C51" evidence="2">
    <location>
        <begin position="255"/>
        <end position="396"/>
    </location>
</feature>
<dbReference type="PROSITE" id="PS50911">
    <property type="entry name" value="CHAP"/>
    <property type="match status" value="1"/>
</dbReference>
<dbReference type="EMBL" id="CAJNOL010000905">
    <property type="protein sequence ID" value="CAF1234684.1"/>
    <property type="molecule type" value="Genomic_DNA"/>
</dbReference>
<dbReference type="Pfam" id="PF05257">
    <property type="entry name" value="CHAP"/>
    <property type="match status" value="1"/>
</dbReference>
<evidence type="ECO:0000313" key="4">
    <source>
        <dbReference type="EMBL" id="CAF1234684.1"/>
    </source>
</evidence>
<evidence type="ECO:0000313" key="5">
    <source>
        <dbReference type="Proteomes" id="UP000663870"/>
    </source>
</evidence>
<proteinExistence type="predicted"/>
<evidence type="ECO:0000259" key="2">
    <source>
        <dbReference type="PROSITE" id="PS50911"/>
    </source>
</evidence>